<dbReference type="RefSeq" id="WP_348028795.1">
    <property type="nucleotide sequence ID" value="NZ_CP129113.1"/>
</dbReference>
<sequence>MNISRIGAIFEKDLKDFSKNMMLIFMPVLPILLAAMYSRMGGDEKMPLVMIYIVLGTAFAGVTYCCLAFMMAEEKEKNTLRGLVISPATMLDVVIGKSLVVILLTLISVIVSLWLMGFEQFTNFQAIAGLSVALLFFTMLGAGVGMFVKNVASTQIYLMPVLFLFGMTPLIDGLGLSKGSIVLKILHAFPLPQLMKMNETGSWKHFGVVAFWLIASIIFAAICFVKNQKDD</sequence>
<evidence type="ECO:0000313" key="3">
    <source>
        <dbReference type="Proteomes" id="UP001180087"/>
    </source>
</evidence>
<protein>
    <recommendedName>
        <fullName evidence="4">ABC transporter permease</fullName>
    </recommendedName>
</protein>
<evidence type="ECO:0000313" key="2">
    <source>
        <dbReference type="EMBL" id="WLV25095.1"/>
    </source>
</evidence>
<dbReference type="EMBL" id="CP129113">
    <property type="protein sequence ID" value="WLV25095.1"/>
    <property type="molecule type" value="Genomic_DNA"/>
</dbReference>
<feature type="transmembrane region" description="Helical" evidence="1">
    <location>
        <begin position="160"/>
        <end position="186"/>
    </location>
</feature>
<feature type="transmembrane region" description="Helical" evidence="1">
    <location>
        <begin position="49"/>
        <end position="72"/>
    </location>
</feature>
<evidence type="ECO:0000256" key="1">
    <source>
        <dbReference type="SAM" id="Phobius"/>
    </source>
</evidence>
<keyword evidence="1" id="KW-0812">Transmembrane</keyword>
<feature type="transmembrane region" description="Helical" evidence="1">
    <location>
        <begin position="206"/>
        <end position="225"/>
    </location>
</feature>
<accession>A0ABY9KWA9</accession>
<dbReference type="Proteomes" id="UP001180087">
    <property type="component" value="Chromosome"/>
</dbReference>
<organism evidence="2 3">
    <name type="scientific">Aciduricibacillus chroicocephali</name>
    <dbReference type="NCBI Taxonomy" id="3054939"/>
    <lineage>
        <taxon>Bacteria</taxon>
        <taxon>Bacillati</taxon>
        <taxon>Bacillota</taxon>
        <taxon>Bacilli</taxon>
        <taxon>Bacillales</taxon>
        <taxon>Bacillaceae</taxon>
        <taxon>Aciduricibacillus</taxon>
    </lineage>
</organism>
<feature type="transmembrane region" description="Helical" evidence="1">
    <location>
        <begin position="93"/>
        <end position="115"/>
    </location>
</feature>
<gene>
    <name evidence="2" type="ORF">QR721_02315</name>
</gene>
<reference evidence="2" key="1">
    <citation type="submission" date="2023-06" db="EMBL/GenBank/DDBJ databases">
        <title>A Treasure from Seagulls: Isolation and Description of Aciduricobacillus qingdaonensis gen. nov., sp. nov., a Rare Obligately Uric Acid-utilizing Member in the Family Bacillaceae.</title>
        <authorList>
            <person name="Liu W."/>
            <person name="Wang B."/>
        </authorList>
    </citation>
    <scope>NUCLEOTIDE SEQUENCE</scope>
    <source>
        <strain evidence="2">44XB</strain>
    </source>
</reference>
<keyword evidence="3" id="KW-1185">Reference proteome</keyword>
<name>A0ABY9KWA9_9BACI</name>
<feature type="transmembrane region" description="Helical" evidence="1">
    <location>
        <begin position="21"/>
        <end position="37"/>
    </location>
</feature>
<evidence type="ECO:0008006" key="4">
    <source>
        <dbReference type="Google" id="ProtNLM"/>
    </source>
</evidence>
<proteinExistence type="predicted"/>
<keyword evidence="1" id="KW-1133">Transmembrane helix</keyword>
<keyword evidence="1" id="KW-0472">Membrane</keyword>
<feature type="transmembrane region" description="Helical" evidence="1">
    <location>
        <begin position="127"/>
        <end position="148"/>
    </location>
</feature>